<protein>
    <submittedName>
        <fullName evidence="2">ComGG family competence protein</fullName>
    </submittedName>
</protein>
<dbReference type="InterPro" id="IPR020372">
    <property type="entry name" value="Competence_ComGG"/>
</dbReference>
<feature type="transmembrane region" description="Helical" evidence="1">
    <location>
        <begin position="7"/>
        <end position="27"/>
    </location>
</feature>
<comment type="caution">
    <text evidence="2">The sequence shown here is derived from an EMBL/GenBank/DDBJ whole genome shotgun (WGS) entry which is preliminary data.</text>
</comment>
<keyword evidence="3" id="KW-1185">Reference proteome</keyword>
<keyword evidence="1" id="KW-1133">Transmembrane helix</keyword>
<gene>
    <name evidence="2" type="primary">comGG</name>
    <name evidence="2" type="ORF">NK662_00910</name>
</gene>
<dbReference type="Proteomes" id="UP001156102">
    <property type="component" value="Unassembled WGS sequence"/>
</dbReference>
<dbReference type="AlphaFoldDB" id="A0AA41X818"/>
<evidence type="ECO:0000256" key="1">
    <source>
        <dbReference type="SAM" id="Phobius"/>
    </source>
</evidence>
<accession>A0AA41X818</accession>
<name>A0AA41X818_9BACI</name>
<dbReference type="RefSeq" id="WP_254756423.1">
    <property type="nucleotide sequence ID" value="NZ_JANCLT010000001.1"/>
</dbReference>
<proteinExistence type="predicted"/>
<sequence>MKEERGAVLPAVLLFSLIFLSLFLHNWQVVRVEKQFQFEAEQYLLLDQLMANAVQEAKRALQQGTALPPAGQYEDETGKARISYQLSSASVIKVSIFCSTTRNRAYQASFLYNKEHAKLSKWAEERFN</sequence>
<reference evidence="2" key="1">
    <citation type="submission" date="2022-07" db="EMBL/GenBank/DDBJ databases">
        <authorList>
            <person name="Li W.-J."/>
            <person name="Deng Q.-Q."/>
        </authorList>
    </citation>
    <scope>NUCLEOTIDE SEQUENCE</scope>
    <source>
        <strain evidence="2">SYSU M60031</strain>
    </source>
</reference>
<evidence type="ECO:0000313" key="2">
    <source>
        <dbReference type="EMBL" id="MCP8967096.1"/>
    </source>
</evidence>
<dbReference type="Pfam" id="PF14173">
    <property type="entry name" value="ComGG"/>
    <property type="match status" value="1"/>
</dbReference>
<keyword evidence="1" id="KW-0812">Transmembrane</keyword>
<keyword evidence="1" id="KW-0472">Membrane</keyword>
<evidence type="ECO:0000313" key="3">
    <source>
        <dbReference type="Proteomes" id="UP001156102"/>
    </source>
</evidence>
<dbReference type="EMBL" id="JANCLT010000001">
    <property type="protein sequence ID" value="MCP8967096.1"/>
    <property type="molecule type" value="Genomic_DNA"/>
</dbReference>
<organism evidence="2 3">
    <name type="scientific">Ectobacillus ponti</name>
    <dbReference type="NCBI Taxonomy" id="2961894"/>
    <lineage>
        <taxon>Bacteria</taxon>
        <taxon>Bacillati</taxon>
        <taxon>Bacillota</taxon>
        <taxon>Bacilli</taxon>
        <taxon>Bacillales</taxon>
        <taxon>Bacillaceae</taxon>
        <taxon>Ectobacillus</taxon>
    </lineage>
</organism>